<dbReference type="InterPro" id="IPR058130">
    <property type="entry name" value="PEA_transf_C"/>
</dbReference>
<dbReference type="CDD" id="cd16017">
    <property type="entry name" value="LptA"/>
    <property type="match status" value="1"/>
</dbReference>
<evidence type="ECO:0000256" key="3">
    <source>
        <dbReference type="ARBA" id="ARBA00022679"/>
    </source>
</evidence>
<dbReference type="PANTHER" id="PTHR30443">
    <property type="entry name" value="INNER MEMBRANE PROTEIN"/>
    <property type="match status" value="1"/>
</dbReference>
<evidence type="ECO:0000313" key="9">
    <source>
        <dbReference type="Proteomes" id="UP000318946"/>
    </source>
</evidence>
<dbReference type="KEGG" id="acou:A5CBH24_24470"/>
<dbReference type="Proteomes" id="UP000318946">
    <property type="component" value="Chromosome"/>
</dbReference>
<dbReference type="InterPro" id="IPR000917">
    <property type="entry name" value="Sulfatase_N"/>
</dbReference>
<gene>
    <name evidence="8" type="ORF">A5CBH24_24470</name>
</gene>
<dbReference type="EMBL" id="AP019735">
    <property type="protein sequence ID" value="BBL05134.1"/>
    <property type="molecule type" value="Genomic_DNA"/>
</dbReference>
<dbReference type="RefSeq" id="WP_162502312.1">
    <property type="nucleotide sequence ID" value="NZ_AP019735.1"/>
</dbReference>
<evidence type="ECO:0000256" key="5">
    <source>
        <dbReference type="ARBA" id="ARBA00022989"/>
    </source>
</evidence>
<evidence type="ECO:0000259" key="7">
    <source>
        <dbReference type="Pfam" id="PF00884"/>
    </source>
</evidence>
<protein>
    <recommendedName>
        <fullName evidence="7">Sulfatase N-terminal domain-containing protein</fullName>
    </recommendedName>
</protein>
<keyword evidence="9" id="KW-1185">Reference proteome</keyword>
<dbReference type="InterPro" id="IPR017850">
    <property type="entry name" value="Alkaline_phosphatase_core_sf"/>
</dbReference>
<keyword evidence="6" id="KW-0472">Membrane</keyword>
<dbReference type="GO" id="GO:0016776">
    <property type="term" value="F:phosphotransferase activity, phosphate group as acceptor"/>
    <property type="evidence" value="ECO:0007669"/>
    <property type="project" value="TreeGrafter"/>
</dbReference>
<keyword evidence="2" id="KW-1003">Cell membrane</keyword>
<dbReference type="GO" id="GO:0005886">
    <property type="term" value="C:plasma membrane"/>
    <property type="evidence" value="ECO:0007669"/>
    <property type="project" value="UniProtKB-SubCell"/>
</dbReference>
<dbReference type="AlphaFoldDB" id="A0A4Y1WXD2"/>
<keyword evidence="3" id="KW-0808">Transferase</keyword>
<organism evidence="8 9">
    <name type="scientific">Alistipes communis</name>
    <dbReference type="NCBI Taxonomy" id="2585118"/>
    <lineage>
        <taxon>Bacteria</taxon>
        <taxon>Pseudomonadati</taxon>
        <taxon>Bacteroidota</taxon>
        <taxon>Bacteroidia</taxon>
        <taxon>Bacteroidales</taxon>
        <taxon>Rikenellaceae</taxon>
        <taxon>Alistipes</taxon>
    </lineage>
</organism>
<evidence type="ECO:0000256" key="4">
    <source>
        <dbReference type="ARBA" id="ARBA00022692"/>
    </source>
</evidence>
<proteinExistence type="predicted"/>
<evidence type="ECO:0000313" key="8">
    <source>
        <dbReference type="EMBL" id="BBL05134.1"/>
    </source>
</evidence>
<feature type="domain" description="Sulfatase N-terminal" evidence="7">
    <location>
        <begin position="53"/>
        <end position="357"/>
    </location>
</feature>
<name>A0A4Y1WXD2_9BACT</name>
<dbReference type="Pfam" id="PF00884">
    <property type="entry name" value="Sulfatase"/>
    <property type="match status" value="1"/>
</dbReference>
<accession>A0A4Y1WXD2</accession>
<sequence length="407" mass="47299">MLREDPELCLERRSAPERLFFSLRMQAFDRNAIGSLHEAMESIAIDSCTFRSPEIVLILGESYNKHHAALYGYPLPTTPRLSQEEAAGRLYPFTDVVSPANFTVKAMHLLFSFASQDRQTAWCDTPLFPALFRRAGYDTLMFDNQTTFTLENDDVWDQEIRHFLYHPRLSPQLFTHCNADKYPFDEGLLADFDRQDLRFRNPHRLTIFHLMGQHVAYRNRFPAEAGYFTADSIPEYSTSGLRRSRDERRIVADYDNAVRYNDRVVGEILDRCRTRDAVVVYLSDHGEEVFDYAHRNGRIHDATLSPDCCRHQYEIPFMIWMSDRYRAARPELAAAIARAVDRPYMTDDLPHLLLDLASLSCRWFDPTRSVVNDRFDASRPRLLRDDKVDYDLIMRQAKGSAETNKGA</sequence>
<evidence type="ECO:0000256" key="2">
    <source>
        <dbReference type="ARBA" id="ARBA00022475"/>
    </source>
</evidence>
<dbReference type="PANTHER" id="PTHR30443:SF2">
    <property type="entry name" value="PHOSPHOETHANOLAMINE TRANSFERASE EPTC"/>
    <property type="match status" value="1"/>
</dbReference>
<keyword evidence="5" id="KW-1133">Transmembrane helix</keyword>
<dbReference type="Gene3D" id="3.40.720.10">
    <property type="entry name" value="Alkaline Phosphatase, subunit A"/>
    <property type="match status" value="1"/>
</dbReference>
<dbReference type="InterPro" id="IPR040423">
    <property type="entry name" value="PEA_transferase"/>
</dbReference>
<reference evidence="9" key="1">
    <citation type="submission" date="2019-06" db="EMBL/GenBank/DDBJ databases">
        <title>Alistipes onderdonkii subsp. vulgaris subsp. nov., Alistipes dispar sp. nov. and Alistipes communis sp. nov., isolated from human faeces, and creation of Alistipes onderdonkii subsp. onderdonkii subsp. nov.</title>
        <authorList>
            <person name="Sakamoto M."/>
            <person name="Ikeyama N."/>
            <person name="Ogata Y."/>
            <person name="Suda W."/>
            <person name="Iino T."/>
            <person name="Hattori M."/>
            <person name="Ohkuma M."/>
        </authorList>
    </citation>
    <scope>NUCLEOTIDE SEQUENCE [LARGE SCALE GENOMIC DNA]</scope>
    <source>
        <strain evidence="9">5CBH24</strain>
    </source>
</reference>
<evidence type="ECO:0000256" key="6">
    <source>
        <dbReference type="ARBA" id="ARBA00023136"/>
    </source>
</evidence>
<comment type="subcellular location">
    <subcellularLocation>
        <location evidence="1">Cell membrane</location>
        <topology evidence="1">Multi-pass membrane protein</topology>
    </subcellularLocation>
</comment>
<dbReference type="SUPFAM" id="SSF53649">
    <property type="entry name" value="Alkaline phosphatase-like"/>
    <property type="match status" value="1"/>
</dbReference>
<dbReference type="GO" id="GO:0009244">
    <property type="term" value="P:lipopolysaccharide core region biosynthetic process"/>
    <property type="evidence" value="ECO:0007669"/>
    <property type="project" value="TreeGrafter"/>
</dbReference>
<dbReference type="GeneID" id="78343162"/>
<evidence type="ECO:0000256" key="1">
    <source>
        <dbReference type="ARBA" id="ARBA00004651"/>
    </source>
</evidence>
<keyword evidence="4" id="KW-0812">Transmembrane</keyword>